<dbReference type="Pfam" id="PF12571">
    <property type="entry name" value="Phage_tail_fib"/>
    <property type="match status" value="1"/>
</dbReference>
<protein>
    <submittedName>
        <fullName evidence="2">Tail collar fiber protein</fullName>
    </submittedName>
</protein>
<accession>A0A8S5LCE1</accession>
<dbReference type="EMBL" id="BK014682">
    <property type="protein sequence ID" value="DAD67618.1"/>
    <property type="molecule type" value="Genomic_DNA"/>
</dbReference>
<evidence type="ECO:0000259" key="1">
    <source>
        <dbReference type="Pfam" id="PF12571"/>
    </source>
</evidence>
<sequence>MSEFRQLIITNKGQSLMAKLIAGKANVTFTKVAASATTYNDSQIPALTALSNIKQQVAVSKVTRINSVAVQVDAAMENSALTTGYYMNSIGLYANDPDDGEILYAVAGANVGAYMPPYNGITVSGAYLKLVTTVSNASNVSMTVDPAAVATVGDINALQAEITDIQSYIGYTDADIYGVEVDFKNKKFTRLAGAVGKTPGDAFNGVKAFGGRRRCNVTDEGKVVAYFGDAGYSETGVLTSAITKGEGDNIRTYAAKTKVQVMVEQPKFYYKVVPLELEKIQGGKGFHMRKARYYVSDTMKAGFKLHPAFIKDGKEKNFIYLSAYEGCTYDTSASAYKLNDAQDVDWTDDVLASIANAKPTSGLAQSGATRNGFRTIAAKRGLGWSQETVQAATATELLFLIEYASFDMQSKIGAGVTTKTDDGATSMTEITGATTTLGNKTGSVVNTNGYSVVAYRGEENPFGNIWKWIDGINVYNKNEGSVYIADHGFKDDTNAAPYSDAGITICGSNGYVSAFAYNEDFDWLFIASEVLGNSSLPVGDYFWQNKAYNGYTVALLGGDWDIGSNAGGFYWSVRNASGNRYRAIGGRLLYVPDGTDAPAA</sequence>
<organism evidence="2">
    <name type="scientific">Siphoviridae sp. ctYKh4</name>
    <dbReference type="NCBI Taxonomy" id="2823586"/>
    <lineage>
        <taxon>Viruses</taxon>
        <taxon>Duplodnaviria</taxon>
        <taxon>Heunggongvirae</taxon>
        <taxon>Uroviricota</taxon>
        <taxon>Caudoviricetes</taxon>
    </lineage>
</organism>
<dbReference type="InterPro" id="IPR022225">
    <property type="entry name" value="Phage_tail_fibre_N"/>
</dbReference>
<evidence type="ECO:0000313" key="2">
    <source>
        <dbReference type="EMBL" id="DAD67618.1"/>
    </source>
</evidence>
<feature type="domain" description="Phage tail fibre protein N-terminal" evidence="1">
    <location>
        <begin position="6"/>
        <end position="149"/>
    </location>
</feature>
<name>A0A8S5LCE1_9CAUD</name>
<reference evidence="2" key="1">
    <citation type="journal article" date="2021" name="Proc. Natl. Acad. Sci. U.S.A.">
        <title>A Catalog of Tens of Thousands of Viruses from Human Metagenomes Reveals Hidden Associations with Chronic Diseases.</title>
        <authorList>
            <person name="Tisza M.J."/>
            <person name="Buck C.B."/>
        </authorList>
    </citation>
    <scope>NUCLEOTIDE SEQUENCE</scope>
    <source>
        <strain evidence="2">CtYKh4</strain>
    </source>
</reference>
<proteinExistence type="predicted"/>